<protein>
    <submittedName>
        <fullName evidence="1">Uncharacterized protein</fullName>
    </submittedName>
</protein>
<gene>
    <name evidence="1" type="ORF">CPLU01_14982</name>
</gene>
<sequence length="103" mass="11509">MIAATHMDRARRMDYPAAAVSLSGYLSPAAPSGDRRRKTAGVPARSLGRLLWFQPVVLDPAQEAQKRDQNITFHLANDITEQQSCRRHTIRRTLDRGRGIGGR</sequence>
<keyword evidence="2" id="KW-1185">Reference proteome</keyword>
<proteinExistence type="predicted"/>
<dbReference type="AlphaFoldDB" id="A0A8H6JG52"/>
<dbReference type="EMBL" id="WIGO01000446">
    <property type="protein sequence ID" value="KAF6812036.1"/>
    <property type="molecule type" value="Genomic_DNA"/>
</dbReference>
<reference evidence="1" key="1">
    <citation type="journal article" date="2020" name="Phytopathology">
        <title>Genome Sequence Resources of Colletotrichum truncatum, C. plurivorum, C. musicola, and C. sojae: Four Species Pathogenic to Soybean (Glycine max).</title>
        <authorList>
            <person name="Rogerio F."/>
            <person name="Boufleur T.R."/>
            <person name="Ciampi-Guillardi M."/>
            <person name="Sukno S.A."/>
            <person name="Thon M.R."/>
            <person name="Massola Junior N.S."/>
            <person name="Baroncelli R."/>
        </authorList>
    </citation>
    <scope>NUCLEOTIDE SEQUENCE</scope>
    <source>
        <strain evidence="1">LFN00145</strain>
    </source>
</reference>
<accession>A0A8H6JG52</accession>
<name>A0A8H6JG52_9PEZI</name>
<organism evidence="1 2">
    <name type="scientific">Colletotrichum plurivorum</name>
    <dbReference type="NCBI Taxonomy" id="2175906"/>
    <lineage>
        <taxon>Eukaryota</taxon>
        <taxon>Fungi</taxon>
        <taxon>Dikarya</taxon>
        <taxon>Ascomycota</taxon>
        <taxon>Pezizomycotina</taxon>
        <taxon>Sordariomycetes</taxon>
        <taxon>Hypocreomycetidae</taxon>
        <taxon>Glomerellales</taxon>
        <taxon>Glomerellaceae</taxon>
        <taxon>Colletotrichum</taxon>
        <taxon>Colletotrichum orchidearum species complex</taxon>
    </lineage>
</organism>
<evidence type="ECO:0000313" key="2">
    <source>
        <dbReference type="Proteomes" id="UP000654918"/>
    </source>
</evidence>
<dbReference type="Proteomes" id="UP000654918">
    <property type="component" value="Unassembled WGS sequence"/>
</dbReference>
<evidence type="ECO:0000313" key="1">
    <source>
        <dbReference type="EMBL" id="KAF6812036.1"/>
    </source>
</evidence>
<comment type="caution">
    <text evidence="1">The sequence shown here is derived from an EMBL/GenBank/DDBJ whole genome shotgun (WGS) entry which is preliminary data.</text>
</comment>